<dbReference type="EMBL" id="JAVDQD010000005">
    <property type="protein sequence ID" value="MDR6240758.1"/>
    <property type="molecule type" value="Genomic_DNA"/>
</dbReference>
<dbReference type="Gene3D" id="3.10.450.50">
    <property type="match status" value="1"/>
</dbReference>
<reference evidence="2" key="1">
    <citation type="submission" date="2023-07" db="EMBL/GenBank/DDBJ databases">
        <title>Genomic Encyclopedia of Type Strains, Phase IV (KMG-IV): sequencing the most valuable type-strain genomes for metagenomic binning, comparative biology and taxonomic classification.</title>
        <authorList>
            <person name="Goeker M."/>
        </authorList>
    </citation>
    <scope>NUCLEOTIDE SEQUENCE</scope>
    <source>
        <strain evidence="2">DSM 26174</strain>
    </source>
</reference>
<keyword evidence="3" id="KW-1185">Reference proteome</keyword>
<feature type="domain" description="SnoaL-like" evidence="1">
    <location>
        <begin position="11"/>
        <end position="128"/>
    </location>
</feature>
<comment type="caution">
    <text evidence="2">The sequence shown here is derived from an EMBL/GenBank/DDBJ whole genome shotgun (WGS) entry which is preliminary data.</text>
</comment>
<sequence>MNQPDETIIQMFVATDQRDWGLVKDCFGEQVNLDYSSMNGNPAMKLTPDKIIESWQGILPGFESTHHQVGNILVENKGNKAQVFCYGTATHYLSKSINNEDGHVWTVVGSYDFELEKNADDKWKIVSMVFNFKYQDGNLMLPQRAIENVSE</sequence>
<dbReference type="SUPFAM" id="SSF54427">
    <property type="entry name" value="NTF2-like"/>
    <property type="match status" value="1"/>
</dbReference>
<dbReference type="RefSeq" id="WP_309940961.1">
    <property type="nucleotide sequence ID" value="NZ_AP025306.1"/>
</dbReference>
<accession>A0AAE3XRK5</accession>
<dbReference type="InterPro" id="IPR032710">
    <property type="entry name" value="NTF2-like_dom_sf"/>
</dbReference>
<proteinExistence type="predicted"/>
<evidence type="ECO:0000313" key="3">
    <source>
        <dbReference type="Proteomes" id="UP001185092"/>
    </source>
</evidence>
<evidence type="ECO:0000259" key="1">
    <source>
        <dbReference type="Pfam" id="PF13577"/>
    </source>
</evidence>
<protein>
    <recommendedName>
        <fullName evidence="1">SnoaL-like domain-containing protein</fullName>
    </recommendedName>
</protein>
<dbReference type="Proteomes" id="UP001185092">
    <property type="component" value="Unassembled WGS sequence"/>
</dbReference>
<dbReference type="InterPro" id="IPR037401">
    <property type="entry name" value="SnoaL-like"/>
</dbReference>
<evidence type="ECO:0000313" key="2">
    <source>
        <dbReference type="EMBL" id="MDR6240758.1"/>
    </source>
</evidence>
<gene>
    <name evidence="2" type="ORF">HNQ88_003834</name>
</gene>
<organism evidence="2 3">
    <name type="scientific">Aureibacter tunicatorum</name>
    <dbReference type="NCBI Taxonomy" id="866807"/>
    <lineage>
        <taxon>Bacteria</taxon>
        <taxon>Pseudomonadati</taxon>
        <taxon>Bacteroidota</taxon>
        <taxon>Cytophagia</taxon>
        <taxon>Cytophagales</taxon>
        <taxon>Persicobacteraceae</taxon>
        <taxon>Aureibacter</taxon>
    </lineage>
</organism>
<dbReference type="AlphaFoldDB" id="A0AAE3XRK5"/>
<dbReference type="Pfam" id="PF13577">
    <property type="entry name" value="SnoaL_4"/>
    <property type="match status" value="1"/>
</dbReference>
<name>A0AAE3XRK5_9BACT</name>